<evidence type="ECO:0000313" key="3">
    <source>
        <dbReference type="Proteomes" id="UP001156318"/>
    </source>
</evidence>
<dbReference type="EMBL" id="CP074352">
    <property type="protein sequence ID" value="UYU33664.1"/>
    <property type="molecule type" value="Genomic_DNA"/>
</dbReference>
<reference evidence="2 3" key="1">
    <citation type="submission" date="2021-05" db="EMBL/GenBank/DDBJ databases">
        <title>Isolation, identification, and the growth promoting effects of Pantoea dispersa strain YSD J2 from the aboveground leaves of Cyperus esculentus L.Var. Sativus.</title>
        <authorList>
            <person name="Wang S."/>
            <person name="Tang X.M."/>
            <person name="Huang Y.N."/>
        </authorList>
    </citation>
    <scope>NUCLEOTIDE SEQUENCE [LARGE SCALE GENOMIC DNA]</scope>
    <source>
        <strain evidence="3">YSD YN2</strain>
    </source>
</reference>
<dbReference type="Pfam" id="PF13503">
    <property type="entry name" value="DUF4123"/>
    <property type="match status" value="1"/>
</dbReference>
<keyword evidence="3" id="KW-1185">Reference proteome</keyword>
<dbReference type="RefSeq" id="WP_264386087.1">
    <property type="nucleotide sequence ID" value="NZ_CP074352.1"/>
</dbReference>
<accession>A0ABY6JJ04</accession>
<feature type="domain" description="DUF4123" evidence="1">
    <location>
        <begin position="7"/>
        <end position="121"/>
    </location>
</feature>
<dbReference type="Proteomes" id="UP001156318">
    <property type="component" value="Chromosome"/>
</dbReference>
<protein>
    <submittedName>
        <fullName evidence="2">DUF4123 domain-containing protein</fullName>
    </submittedName>
</protein>
<evidence type="ECO:0000259" key="1">
    <source>
        <dbReference type="Pfam" id="PF13503"/>
    </source>
</evidence>
<organism evidence="2 3">
    <name type="scientific">Siccibacter colletis</name>
    <dbReference type="NCBI Taxonomy" id="1505757"/>
    <lineage>
        <taxon>Bacteria</taxon>
        <taxon>Pseudomonadati</taxon>
        <taxon>Pseudomonadota</taxon>
        <taxon>Gammaproteobacteria</taxon>
        <taxon>Enterobacterales</taxon>
        <taxon>Enterobacteriaceae</taxon>
        <taxon>Siccibacter</taxon>
    </lineage>
</organism>
<gene>
    <name evidence="2" type="ORF">KFZ77_09235</name>
</gene>
<evidence type="ECO:0000313" key="2">
    <source>
        <dbReference type="EMBL" id="UYU33664.1"/>
    </source>
</evidence>
<proteinExistence type="predicted"/>
<dbReference type="InterPro" id="IPR025391">
    <property type="entry name" value="DUF4123"/>
</dbReference>
<name>A0ABY6JJ04_9ENTR</name>
<sequence>MSQRMTWAVIDGANEEGLLPFLAEHNPPHSCLYAEPLQPELIALAPYLLEVTEEVAAWLATKTSPWGIYLHSSVAMKELRQHLRKFLQIQIPGEEKPVFFRFYDPRTIWDFCAVLSDWEIHSFMGPIEKIQSVYDGVVREDGFENIRKQFPFSAQSRRKLFVLEQAQLDLLNKQAEARYIAALTGVMKVNYLPCLSILASSDAYGLLDEEKRRREMLRKEREPLIESAVSECFYFCKSKGIEDDRSIRGLLSLMMDKQVFSIEAMPARWLSLLNDEQLPGYYRAERLLKQELGHIPR</sequence>